<dbReference type="AlphaFoldDB" id="A0A1H1SBL9"/>
<dbReference type="InterPro" id="IPR046040">
    <property type="entry name" value="DUF5998"/>
</dbReference>
<dbReference type="Proteomes" id="UP000185663">
    <property type="component" value="Chromosome I"/>
</dbReference>
<gene>
    <name evidence="1" type="ORF">SAMN04489860_1584</name>
</gene>
<keyword evidence="2" id="KW-1185">Reference proteome</keyword>
<reference evidence="1 2" key="1">
    <citation type="submission" date="2016-10" db="EMBL/GenBank/DDBJ databases">
        <authorList>
            <person name="de Groot N.N."/>
        </authorList>
    </citation>
    <scope>NUCLEOTIDE SEQUENCE [LARGE SCALE GENOMIC DNA]</scope>
    <source>
        <strain evidence="1 2">DSM 22126</strain>
    </source>
</reference>
<proteinExistence type="predicted"/>
<organism evidence="1 2">
    <name type="scientific">Paraoerskovia marina</name>
    <dbReference type="NCBI Taxonomy" id="545619"/>
    <lineage>
        <taxon>Bacteria</taxon>
        <taxon>Bacillati</taxon>
        <taxon>Actinomycetota</taxon>
        <taxon>Actinomycetes</taxon>
        <taxon>Micrococcales</taxon>
        <taxon>Cellulomonadaceae</taxon>
        <taxon>Paraoerskovia</taxon>
    </lineage>
</organism>
<evidence type="ECO:0000313" key="1">
    <source>
        <dbReference type="EMBL" id="SDS45352.1"/>
    </source>
</evidence>
<dbReference type="Pfam" id="PF19461">
    <property type="entry name" value="DUF5998"/>
    <property type="match status" value="1"/>
</dbReference>
<dbReference type="eggNOG" id="ENOG502ZVAX">
    <property type="taxonomic scope" value="Bacteria"/>
</dbReference>
<name>A0A1H1SBL9_9CELL</name>
<accession>A0A1H1SBL9</accession>
<sequence>MTPSDLLSAELRRAGYYPELVRDVLDVAIADEAVESSLVHVETTFDGAEVRRHLTVLVLTRTRLVSAHVDDYPADSEHPSASAAATTESVPLSALRSVTLTQVMADPEHHRPGQGAAEITLAVGWGAANRIDLEPAQCPDPQCDADHGYTGQSVPDDVVVRISADAEGADAVRSATDFARRLSAVSGVR</sequence>
<dbReference type="OrthoDB" id="3725224at2"/>
<dbReference type="EMBL" id="LT629776">
    <property type="protein sequence ID" value="SDS45352.1"/>
    <property type="molecule type" value="Genomic_DNA"/>
</dbReference>
<dbReference type="STRING" id="545619.SAMN04489860_1584"/>
<evidence type="ECO:0000313" key="2">
    <source>
        <dbReference type="Proteomes" id="UP000185663"/>
    </source>
</evidence>
<dbReference type="RefSeq" id="WP_029253562.1">
    <property type="nucleotide sequence ID" value="NZ_LT629776.1"/>
</dbReference>
<evidence type="ECO:0008006" key="3">
    <source>
        <dbReference type="Google" id="ProtNLM"/>
    </source>
</evidence>
<protein>
    <recommendedName>
        <fullName evidence="3">Phosphodiesterase</fullName>
    </recommendedName>
</protein>